<dbReference type="AlphaFoldDB" id="A0A1J4S078"/>
<evidence type="ECO:0000313" key="2">
    <source>
        <dbReference type="Proteomes" id="UP000182345"/>
    </source>
</evidence>
<sequence length="153" mass="17227">MGNLQNLYESSCHVYSGPCTIKVSGRTNVLNYKGKAKEAHVFAVPGVNTVLIYDFRPETRNAMERGALTHDYSRLLPAFQQPGMVEIGHEEGVYYVEIRPLPGPAKLALKLFGKKTILIGTNFGQFLPVKNDIIAEHRKNYTGRYSLFCLYSR</sequence>
<reference evidence="1 2" key="1">
    <citation type="journal article" date="2016" name="Environ. Microbiol.">
        <title>Genomic resolution of a cold subsurface aquifer community provides metabolic insights for novel microbes adapted to high CO concentrations.</title>
        <authorList>
            <person name="Probst A.J."/>
            <person name="Castelle C.J."/>
            <person name="Singh A."/>
            <person name="Brown C.T."/>
            <person name="Anantharaman K."/>
            <person name="Sharon I."/>
            <person name="Hug L.A."/>
            <person name="Burstein D."/>
            <person name="Emerson J.B."/>
            <person name="Thomas B.C."/>
            <person name="Banfield J.F."/>
        </authorList>
    </citation>
    <scope>NUCLEOTIDE SEQUENCE [LARGE SCALE GENOMIC DNA]</scope>
    <source>
        <strain evidence="1">CG1_02_44_10</strain>
    </source>
</reference>
<dbReference type="EMBL" id="MNUK01000026">
    <property type="protein sequence ID" value="OIN92076.1"/>
    <property type="molecule type" value="Genomic_DNA"/>
</dbReference>
<protein>
    <submittedName>
        <fullName evidence="1">Uncharacterized protein</fullName>
    </submittedName>
</protein>
<comment type="caution">
    <text evidence="1">The sequence shown here is derived from an EMBL/GenBank/DDBJ whole genome shotgun (WGS) entry which is preliminary data.</text>
</comment>
<evidence type="ECO:0000313" key="1">
    <source>
        <dbReference type="EMBL" id="OIN92076.1"/>
    </source>
</evidence>
<accession>A0A1J4S078</accession>
<name>A0A1J4S078_9BACT</name>
<proteinExistence type="predicted"/>
<organism evidence="1 2">
    <name type="scientific">Candidatus Collierbacteria bacterium CG1_02_44_10</name>
    <dbReference type="NCBI Taxonomy" id="1805087"/>
    <lineage>
        <taxon>Bacteria</taxon>
        <taxon>Candidatus Collieribacteriota</taxon>
    </lineage>
</organism>
<dbReference type="Proteomes" id="UP000182345">
    <property type="component" value="Unassembled WGS sequence"/>
</dbReference>
<gene>
    <name evidence="1" type="ORF">AUJ42_00970</name>
</gene>